<comment type="caution">
    <text evidence="8">The sequence shown here is derived from an EMBL/GenBank/DDBJ whole genome shotgun (WGS) entry which is preliminary data.</text>
</comment>
<comment type="subcellular location">
    <subcellularLocation>
        <location evidence="2">Chromosome</location>
        <location evidence="2">Centromere</location>
    </subcellularLocation>
    <subcellularLocation>
        <location evidence="1">Nucleus</location>
    </subcellularLocation>
</comment>
<evidence type="ECO:0000256" key="4">
    <source>
        <dbReference type="ARBA" id="ARBA00022454"/>
    </source>
</evidence>
<dbReference type="InterPro" id="IPR018464">
    <property type="entry name" value="CENP-O"/>
</dbReference>
<comment type="similarity">
    <text evidence="3">Belongs to the CENP-O/MCM21 family.</text>
</comment>
<evidence type="ECO:0000256" key="2">
    <source>
        <dbReference type="ARBA" id="ARBA00004584"/>
    </source>
</evidence>
<feature type="compositionally biased region" description="Low complexity" evidence="7">
    <location>
        <begin position="205"/>
        <end position="220"/>
    </location>
</feature>
<dbReference type="Pfam" id="PF09496">
    <property type="entry name" value="CENP-O"/>
    <property type="match status" value="1"/>
</dbReference>
<evidence type="ECO:0000256" key="3">
    <source>
        <dbReference type="ARBA" id="ARBA00007321"/>
    </source>
</evidence>
<evidence type="ECO:0000313" key="9">
    <source>
        <dbReference type="Proteomes" id="UP001172684"/>
    </source>
</evidence>
<gene>
    <name evidence="8" type="ORF">H2201_006718</name>
</gene>
<dbReference type="PANTHER" id="PTHR14582:SF1">
    <property type="entry name" value="CENTROMERE PROTEIN O"/>
    <property type="match status" value="1"/>
</dbReference>
<sequence>MHQTVIPDSQHDAELARIRSHIQNLRSRRSLLQTTLLSSPHTLSRLERAKATQHPPPPALTNALHTVKSHHRLLQQSSHRLAAGATAFLVQDPDPAASGIDSGRILGVRIEASVRGRFADPYFLLLHRPYPTSAAWKVHKHTIPPCIPLAALLAKWLPAPVEKAVEGREKRRKQDLGRLVREVRREVLSLHLRLAAVEAMRREAGLAPSEPAAAARTATTTEEEDAVDEEQGAAQSRLKSGTRGPIKGGIRDIKALDPGVREVEITWADGHVARMKAAWDGRVEGAVVREHGEGARGRRNRDVEKMILGGDGRVEGVVERLLANGGGEGGGS</sequence>
<keyword evidence="6" id="KW-0137">Centromere</keyword>
<organism evidence="8 9">
    <name type="scientific">Coniosporium apollinis</name>
    <dbReference type="NCBI Taxonomy" id="61459"/>
    <lineage>
        <taxon>Eukaryota</taxon>
        <taxon>Fungi</taxon>
        <taxon>Dikarya</taxon>
        <taxon>Ascomycota</taxon>
        <taxon>Pezizomycotina</taxon>
        <taxon>Dothideomycetes</taxon>
        <taxon>Dothideomycetes incertae sedis</taxon>
        <taxon>Coniosporium</taxon>
    </lineage>
</organism>
<keyword evidence="4" id="KW-0158">Chromosome</keyword>
<evidence type="ECO:0000256" key="6">
    <source>
        <dbReference type="ARBA" id="ARBA00023328"/>
    </source>
</evidence>
<evidence type="ECO:0000313" key="8">
    <source>
        <dbReference type="EMBL" id="KAJ9660990.1"/>
    </source>
</evidence>
<evidence type="ECO:0000256" key="5">
    <source>
        <dbReference type="ARBA" id="ARBA00023242"/>
    </source>
</evidence>
<reference evidence="8" key="1">
    <citation type="submission" date="2022-10" db="EMBL/GenBank/DDBJ databases">
        <title>Culturing micro-colonial fungi from biological soil crusts in the Mojave desert and describing Neophaeococcomyces mojavensis, and introducing the new genera and species Taxawa tesnikishii.</title>
        <authorList>
            <person name="Kurbessoian T."/>
            <person name="Stajich J.E."/>
        </authorList>
    </citation>
    <scope>NUCLEOTIDE SEQUENCE</scope>
    <source>
        <strain evidence="8">TK_1</strain>
    </source>
</reference>
<proteinExistence type="inferred from homology"/>
<evidence type="ECO:0008006" key="10">
    <source>
        <dbReference type="Google" id="ProtNLM"/>
    </source>
</evidence>
<name>A0ABQ9NLE3_9PEZI</name>
<accession>A0ABQ9NLE3</accession>
<keyword evidence="5" id="KW-0539">Nucleus</keyword>
<protein>
    <recommendedName>
        <fullName evidence="10">Cenp-O kinetochore centromere component</fullName>
    </recommendedName>
</protein>
<dbReference type="EMBL" id="JAPDRL010000061">
    <property type="protein sequence ID" value="KAJ9660990.1"/>
    <property type="molecule type" value="Genomic_DNA"/>
</dbReference>
<evidence type="ECO:0000256" key="1">
    <source>
        <dbReference type="ARBA" id="ARBA00004123"/>
    </source>
</evidence>
<dbReference type="Proteomes" id="UP001172684">
    <property type="component" value="Unassembled WGS sequence"/>
</dbReference>
<feature type="compositionally biased region" description="Acidic residues" evidence="7">
    <location>
        <begin position="221"/>
        <end position="231"/>
    </location>
</feature>
<keyword evidence="9" id="KW-1185">Reference proteome</keyword>
<dbReference type="PANTHER" id="PTHR14582">
    <property type="entry name" value="INNER KINETOCHORE SUBUNIT MAL2"/>
    <property type="match status" value="1"/>
</dbReference>
<evidence type="ECO:0000256" key="7">
    <source>
        <dbReference type="SAM" id="MobiDB-lite"/>
    </source>
</evidence>
<feature type="region of interest" description="Disordered" evidence="7">
    <location>
        <begin position="205"/>
        <end position="245"/>
    </location>
</feature>